<proteinExistence type="predicted"/>
<dbReference type="InterPro" id="IPR042094">
    <property type="entry name" value="T2SS_GspF_sf"/>
</dbReference>
<keyword evidence="10" id="KW-1185">Reference proteome</keyword>
<evidence type="ECO:0000256" key="5">
    <source>
        <dbReference type="ARBA" id="ARBA00023136"/>
    </source>
</evidence>
<protein>
    <submittedName>
        <fullName evidence="9">Tight adherence protein B</fullName>
    </submittedName>
</protein>
<evidence type="ECO:0000313" key="10">
    <source>
        <dbReference type="Proteomes" id="UP001235712"/>
    </source>
</evidence>
<evidence type="ECO:0000256" key="4">
    <source>
        <dbReference type="ARBA" id="ARBA00022989"/>
    </source>
</evidence>
<dbReference type="PANTHER" id="PTHR35007">
    <property type="entry name" value="INTEGRAL MEMBRANE PROTEIN-RELATED"/>
    <property type="match status" value="1"/>
</dbReference>
<evidence type="ECO:0000256" key="2">
    <source>
        <dbReference type="ARBA" id="ARBA00022475"/>
    </source>
</evidence>
<dbReference type="RefSeq" id="WP_307245247.1">
    <property type="nucleotide sequence ID" value="NZ_JAUSQZ010000001.1"/>
</dbReference>
<organism evidence="9 10">
    <name type="scientific">Kineosporia succinea</name>
    <dbReference type="NCBI Taxonomy" id="84632"/>
    <lineage>
        <taxon>Bacteria</taxon>
        <taxon>Bacillati</taxon>
        <taxon>Actinomycetota</taxon>
        <taxon>Actinomycetes</taxon>
        <taxon>Kineosporiales</taxon>
        <taxon>Kineosporiaceae</taxon>
        <taxon>Kineosporia</taxon>
    </lineage>
</organism>
<evidence type="ECO:0000313" key="9">
    <source>
        <dbReference type="EMBL" id="MDP9828248.1"/>
    </source>
</evidence>
<feature type="transmembrane region" description="Helical" evidence="7">
    <location>
        <begin position="6"/>
        <end position="27"/>
    </location>
</feature>
<feature type="transmembrane region" description="Helical" evidence="7">
    <location>
        <begin position="301"/>
        <end position="322"/>
    </location>
</feature>
<reference evidence="9 10" key="1">
    <citation type="submission" date="2023-07" db="EMBL/GenBank/DDBJ databases">
        <title>Sequencing the genomes of 1000 actinobacteria strains.</title>
        <authorList>
            <person name="Klenk H.-P."/>
        </authorList>
    </citation>
    <scope>NUCLEOTIDE SEQUENCE [LARGE SCALE GENOMIC DNA]</scope>
    <source>
        <strain evidence="9 10">DSM 44388</strain>
    </source>
</reference>
<feature type="transmembrane region" description="Helical" evidence="7">
    <location>
        <begin position="127"/>
        <end position="147"/>
    </location>
</feature>
<sequence length="330" mass="35044">MLLTGLFLLFAALAVLIFVATGALTGAGRPESPVLRRIAVYSVTSRRPEPLSVTEDTASALGDGPLTRSAVGLMHRVARSGRLDRALDGRLESAGLPLRTAEWMLLHVTATVGTALLFAVVSRGRPAAAVLGLLLGLAVPWGVLMAAQARREAKFLAQLPDTLQLLAGSLAVGYSLPQAMESVVRESHAPIRGEFNRALVETRLGMQAEDALDGIAARTGSRDFSWVVMSIRIQREVGGNLAELLTSVAGTLRERERLRRQVSALAAEGKLSGIILAALPVVFALYLMLARPEYIDPLFSTPLGLGLLGLGAVLLAVGGFWMSKVIRVDV</sequence>
<dbReference type="PANTHER" id="PTHR35007:SF1">
    <property type="entry name" value="PILUS ASSEMBLY PROTEIN"/>
    <property type="match status" value="1"/>
</dbReference>
<evidence type="ECO:0000256" key="3">
    <source>
        <dbReference type="ARBA" id="ARBA00022692"/>
    </source>
</evidence>
<feature type="transmembrane region" description="Helical" evidence="7">
    <location>
        <begin position="103"/>
        <end position="121"/>
    </location>
</feature>
<dbReference type="Proteomes" id="UP001235712">
    <property type="component" value="Unassembled WGS sequence"/>
</dbReference>
<dbReference type="Gene3D" id="1.20.81.30">
    <property type="entry name" value="Type II secretion system (T2SS), domain F"/>
    <property type="match status" value="1"/>
</dbReference>
<keyword evidence="3 7" id="KW-0812">Transmembrane</keyword>
<name>A0ABT9P6E4_9ACTN</name>
<comment type="subcellular location">
    <subcellularLocation>
        <location evidence="1">Cell membrane</location>
        <topology evidence="1">Multi-pass membrane protein</topology>
    </subcellularLocation>
</comment>
<keyword evidence="4 7" id="KW-1133">Transmembrane helix</keyword>
<feature type="coiled-coil region" evidence="6">
    <location>
        <begin position="241"/>
        <end position="268"/>
    </location>
</feature>
<dbReference type="EMBL" id="JAUSQZ010000001">
    <property type="protein sequence ID" value="MDP9828248.1"/>
    <property type="molecule type" value="Genomic_DNA"/>
</dbReference>
<evidence type="ECO:0000256" key="1">
    <source>
        <dbReference type="ARBA" id="ARBA00004651"/>
    </source>
</evidence>
<evidence type="ECO:0000259" key="8">
    <source>
        <dbReference type="Pfam" id="PF00482"/>
    </source>
</evidence>
<evidence type="ECO:0000256" key="7">
    <source>
        <dbReference type="SAM" id="Phobius"/>
    </source>
</evidence>
<accession>A0ABT9P6E4</accession>
<keyword evidence="2" id="KW-1003">Cell membrane</keyword>
<gene>
    <name evidence="9" type="ORF">J2S57_003997</name>
</gene>
<keyword evidence="5 7" id="KW-0472">Membrane</keyword>
<comment type="caution">
    <text evidence="9">The sequence shown here is derived from an EMBL/GenBank/DDBJ whole genome shotgun (WGS) entry which is preliminary data.</text>
</comment>
<feature type="transmembrane region" description="Helical" evidence="7">
    <location>
        <begin position="262"/>
        <end position="289"/>
    </location>
</feature>
<dbReference type="InterPro" id="IPR018076">
    <property type="entry name" value="T2SS_GspF_dom"/>
</dbReference>
<evidence type="ECO:0000256" key="6">
    <source>
        <dbReference type="SAM" id="Coils"/>
    </source>
</evidence>
<feature type="domain" description="Type II secretion system protein GspF" evidence="8">
    <location>
        <begin position="163"/>
        <end position="288"/>
    </location>
</feature>
<keyword evidence="6" id="KW-0175">Coiled coil</keyword>
<dbReference type="Pfam" id="PF00482">
    <property type="entry name" value="T2SSF"/>
    <property type="match status" value="1"/>
</dbReference>